<dbReference type="Gene3D" id="3.30.565.10">
    <property type="entry name" value="Histidine kinase-like ATPase, C-terminal domain"/>
    <property type="match status" value="1"/>
</dbReference>
<dbReference type="GO" id="GO:0004674">
    <property type="term" value="F:protein serine/threonine kinase activity"/>
    <property type="evidence" value="ECO:0007669"/>
    <property type="project" value="UniProtKB-KW"/>
</dbReference>
<dbReference type="PANTHER" id="PTHR35526">
    <property type="entry name" value="ANTI-SIGMA-F FACTOR RSBW-RELATED"/>
    <property type="match status" value="1"/>
</dbReference>
<evidence type="ECO:0000313" key="4">
    <source>
        <dbReference type="EMBL" id="GIG11814.1"/>
    </source>
</evidence>
<dbReference type="InterPro" id="IPR036890">
    <property type="entry name" value="HATPase_C_sf"/>
</dbReference>
<accession>A0A8J3L9Y9</accession>
<reference evidence="4" key="1">
    <citation type="submission" date="2021-01" db="EMBL/GenBank/DDBJ databases">
        <title>Whole genome shotgun sequence of Catellatospora methionotrophica NBRC 14553.</title>
        <authorList>
            <person name="Komaki H."/>
            <person name="Tamura T."/>
        </authorList>
    </citation>
    <scope>NUCLEOTIDE SEQUENCE</scope>
    <source>
        <strain evidence="4">NBRC 14553</strain>
    </source>
</reference>
<dbReference type="Proteomes" id="UP000660339">
    <property type="component" value="Unassembled WGS sequence"/>
</dbReference>
<evidence type="ECO:0000256" key="1">
    <source>
        <dbReference type="ARBA" id="ARBA00022527"/>
    </source>
</evidence>
<keyword evidence="1" id="KW-0418">Kinase</keyword>
<dbReference type="InterPro" id="IPR050267">
    <property type="entry name" value="Anti-sigma-factor_SerPK"/>
</dbReference>
<evidence type="ECO:0000256" key="2">
    <source>
        <dbReference type="SAM" id="MobiDB-lite"/>
    </source>
</evidence>
<dbReference type="PANTHER" id="PTHR35526:SF3">
    <property type="entry name" value="ANTI-SIGMA-F FACTOR RSBW"/>
    <property type="match status" value="1"/>
</dbReference>
<keyword evidence="1" id="KW-0723">Serine/threonine-protein kinase</keyword>
<feature type="region of interest" description="Disordered" evidence="2">
    <location>
        <begin position="81"/>
        <end position="102"/>
    </location>
</feature>
<evidence type="ECO:0000313" key="5">
    <source>
        <dbReference type="Proteomes" id="UP000660339"/>
    </source>
</evidence>
<name>A0A8J3L9Y9_9ACTN</name>
<keyword evidence="1" id="KW-0808">Transferase</keyword>
<gene>
    <name evidence="4" type="ORF">Cme02nite_01460</name>
</gene>
<keyword evidence="5" id="KW-1185">Reference proteome</keyword>
<evidence type="ECO:0000259" key="3">
    <source>
        <dbReference type="Pfam" id="PF13581"/>
    </source>
</evidence>
<dbReference type="Pfam" id="PF13581">
    <property type="entry name" value="HATPase_c_2"/>
    <property type="match status" value="1"/>
</dbReference>
<organism evidence="4 5">
    <name type="scientific">Catellatospora methionotrophica</name>
    <dbReference type="NCBI Taxonomy" id="121620"/>
    <lineage>
        <taxon>Bacteria</taxon>
        <taxon>Bacillati</taxon>
        <taxon>Actinomycetota</taxon>
        <taxon>Actinomycetes</taxon>
        <taxon>Micromonosporales</taxon>
        <taxon>Micromonosporaceae</taxon>
        <taxon>Catellatospora</taxon>
    </lineage>
</organism>
<protein>
    <recommendedName>
        <fullName evidence="3">Histidine kinase/HSP90-like ATPase domain-containing protein</fullName>
    </recommendedName>
</protein>
<dbReference type="EMBL" id="BONJ01000001">
    <property type="protein sequence ID" value="GIG11814.1"/>
    <property type="molecule type" value="Genomic_DNA"/>
</dbReference>
<dbReference type="AlphaFoldDB" id="A0A8J3L9Y9"/>
<dbReference type="CDD" id="cd16936">
    <property type="entry name" value="HATPase_RsbW-like"/>
    <property type="match status" value="1"/>
</dbReference>
<sequence>MGPGYGVGERTATVALPTGPAAPGAARAEVSRLLITWGLTDPDWLGQVSVVVSELISNCVRHGGGCRGLTVEARGGDVTLTASDGSATLPRQRPHGGPDGGRGLWIIDEFADAWGARPTPGGKQVWVRLRAHPDQL</sequence>
<dbReference type="InterPro" id="IPR003594">
    <property type="entry name" value="HATPase_dom"/>
</dbReference>
<dbReference type="SUPFAM" id="SSF55874">
    <property type="entry name" value="ATPase domain of HSP90 chaperone/DNA topoisomerase II/histidine kinase"/>
    <property type="match status" value="1"/>
</dbReference>
<comment type="caution">
    <text evidence="4">The sequence shown here is derived from an EMBL/GenBank/DDBJ whole genome shotgun (WGS) entry which is preliminary data.</text>
</comment>
<feature type="domain" description="Histidine kinase/HSP90-like ATPase" evidence="3">
    <location>
        <begin position="20"/>
        <end position="128"/>
    </location>
</feature>
<proteinExistence type="predicted"/>
<dbReference type="RefSeq" id="WP_166380590.1">
    <property type="nucleotide sequence ID" value="NZ_BAAATT010000011.1"/>
</dbReference>